<dbReference type="InterPro" id="IPR036291">
    <property type="entry name" value="NAD(P)-bd_dom_sf"/>
</dbReference>
<dbReference type="GO" id="GO:0005634">
    <property type="term" value="C:nucleus"/>
    <property type="evidence" value="ECO:0007669"/>
    <property type="project" value="TreeGrafter"/>
</dbReference>
<evidence type="ECO:0000313" key="5">
    <source>
        <dbReference type="Proteomes" id="UP001174934"/>
    </source>
</evidence>
<accession>A0AA40CAE7</accession>
<evidence type="ECO:0000256" key="2">
    <source>
        <dbReference type="ARBA" id="ARBA00022857"/>
    </source>
</evidence>
<dbReference type="SUPFAM" id="SSF51735">
    <property type="entry name" value="NAD(P)-binding Rossmann-fold domains"/>
    <property type="match status" value="1"/>
</dbReference>
<feature type="domain" description="NmrA-like" evidence="3">
    <location>
        <begin position="4"/>
        <end position="287"/>
    </location>
</feature>
<keyword evidence="5" id="KW-1185">Reference proteome</keyword>
<dbReference type="Gene3D" id="3.40.50.720">
    <property type="entry name" value="NAD(P)-binding Rossmann-like Domain"/>
    <property type="match status" value="1"/>
</dbReference>
<name>A0AA40CAE7_9PEZI</name>
<dbReference type="Proteomes" id="UP001174934">
    <property type="component" value="Unassembled WGS sequence"/>
</dbReference>
<dbReference type="Pfam" id="PF05368">
    <property type="entry name" value="NmrA"/>
    <property type="match status" value="1"/>
</dbReference>
<comment type="caution">
    <text evidence="4">The sequence shown here is derived from an EMBL/GenBank/DDBJ whole genome shotgun (WGS) entry which is preliminary data.</text>
</comment>
<keyword evidence="2" id="KW-0521">NADP</keyword>
<reference evidence="4" key="1">
    <citation type="submission" date="2023-06" db="EMBL/GenBank/DDBJ databases">
        <title>Genome-scale phylogeny and comparative genomics of the fungal order Sordariales.</title>
        <authorList>
            <consortium name="Lawrence Berkeley National Laboratory"/>
            <person name="Hensen N."/>
            <person name="Bonometti L."/>
            <person name="Westerberg I."/>
            <person name="Brannstrom I.O."/>
            <person name="Guillou S."/>
            <person name="Cros-Aarteil S."/>
            <person name="Calhoun S."/>
            <person name="Haridas S."/>
            <person name="Kuo A."/>
            <person name="Mondo S."/>
            <person name="Pangilinan J."/>
            <person name="Riley R."/>
            <person name="LaButti K."/>
            <person name="Andreopoulos B."/>
            <person name="Lipzen A."/>
            <person name="Chen C."/>
            <person name="Yanf M."/>
            <person name="Daum C."/>
            <person name="Ng V."/>
            <person name="Clum A."/>
            <person name="Steindorff A."/>
            <person name="Ohm R."/>
            <person name="Martin F."/>
            <person name="Silar P."/>
            <person name="Natvig D."/>
            <person name="Lalanne C."/>
            <person name="Gautier V."/>
            <person name="Ament-velasquez S.L."/>
            <person name="Kruys A."/>
            <person name="Hutchinson M.I."/>
            <person name="Powell A.J."/>
            <person name="Barry K."/>
            <person name="Miller A.N."/>
            <person name="Grigoriev I.V."/>
            <person name="Debuchy R."/>
            <person name="Gladieux P."/>
            <person name="Thoren M.H."/>
            <person name="Johannesson H."/>
        </authorList>
    </citation>
    <scope>NUCLEOTIDE SEQUENCE</scope>
    <source>
        <strain evidence="4">SMH3391-2</strain>
    </source>
</reference>
<dbReference type="EMBL" id="JAULSR010000002">
    <property type="protein sequence ID" value="KAK0630424.1"/>
    <property type="molecule type" value="Genomic_DNA"/>
</dbReference>
<protein>
    <recommendedName>
        <fullName evidence="3">NmrA-like domain-containing protein</fullName>
    </recommendedName>
</protein>
<dbReference type="InterPro" id="IPR008030">
    <property type="entry name" value="NmrA-like"/>
</dbReference>
<dbReference type="PANTHER" id="PTHR42748:SF7">
    <property type="entry name" value="NMRA LIKE REDOX SENSOR 1-RELATED"/>
    <property type="match status" value="1"/>
</dbReference>
<dbReference type="PANTHER" id="PTHR42748">
    <property type="entry name" value="NITROGEN METABOLITE REPRESSION PROTEIN NMRA FAMILY MEMBER"/>
    <property type="match status" value="1"/>
</dbReference>
<dbReference type="InterPro" id="IPR051164">
    <property type="entry name" value="NmrA-like_oxidored"/>
</dbReference>
<comment type="similarity">
    <text evidence="1">Belongs to the NmrA-type oxidoreductase family.</text>
</comment>
<sequence>MASRNILVVGATGQQGGATVDALLALPKSDPPIHILALTRNAESPKAKALVESSKGVVELVQGDSAAPKAIFESRPKGSIASIFVVTVPGTKVTEEQQAIPLIDAALKHGVKHVVFSSVDRGGDEKSWTNPTNIGHFIAKHNIELWLRDKAAKTKEEGKFTWTILRPVAFLDNFNPGFFGSMFTAMWNSALKPETKLQLVSVRDIGRFAAKTLTDPAKWAGRAIGLAGDALTLQEAKDKFKKVTGKDLPQTWTFLGSTLIWAVNDVGSMFKWFETDGYGADIEACRHEVPVQDFETWLQESSKWKDQV</sequence>
<proteinExistence type="inferred from homology"/>
<dbReference type="AlphaFoldDB" id="A0AA40CAE7"/>
<evidence type="ECO:0000256" key="1">
    <source>
        <dbReference type="ARBA" id="ARBA00006328"/>
    </source>
</evidence>
<dbReference type="Gene3D" id="3.90.25.10">
    <property type="entry name" value="UDP-galactose 4-epimerase, domain 1"/>
    <property type="match status" value="1"/>
</dbReference>
<evidence type="ECO:0000259" key="3">
    <source>
        <dbReference type="Pfam" id="PF05368"/>
    </source>
</evidence>
<organism evidence="4 5">
    <name type="scientific">Bombardia bombarda</name>
    <dbReference type="NCBI Taxonomy" id="252184"/>
    <lineage>
        <taxon>Eukaryota</taxon>
        <taxon>Fungi</taxon>
        <taxon>Dikarya</taxon>
        <taxon>Ascomycota</taxon>
        <taxon>Pezizomycotina</taxon>
        <taxon>Sordariomycetes</taxon>
        <taxon>Sordariomycetidae</taxon>
        <taxon>Sordariales</taxon>
        <taxon>Lasiosphaeriaceae</taxon>
        <taxon>Bombardia</taxon>
    </lineage>
</organism>
<evidence type="ECO:0000313" key="4">
    <source>
        <dbReference type="EMBL" id="KAK0630424.1"/>
    </source>
</evidence>
<gene>
    <name evidence="4" type="ORF">B0T17DRAFT_528372</name>
</gene>